<comment type="caution">
    <text evidence="9">The sequence shown here is derived from an EMBL/GenBank/DDBJ whole genome shotgun (WGS) entry which is preliminary data.</text>
</comment>
<dbReference type="GO" id="GO:0022857">
    <property type="term" value="F:transmembrane transporter activity"/>
    <property type="evidence" value="ECO:0007669"/>
    <property type="project" value="InterPro"/>
</dbReference>
<proteinExistence type="predicted"/>
<dbReference type="EMBL" id="SJTG01000005">
    <property type="protein sequence ID" value="TCI07208.1"/>
    <property type="molecule type" value="Genomic_DNA"/>
</dbReference>
<protein>
    <submittedName>
        <fullName evidence="9">MFS transporter</fullName>
    </submittedName>
</protein>
<sequence length="422" mass="44756">MPSSIASTPADSLRSHPAFVQFWFARIASGFGFQMLSVAVGWQIYAISGRALDLGLIGLVQFFPSVMLALPAGHVADQFERRRIVLLGQIVELVAIAVLAALSLAHLAHEAGILALVFLLGVAKAFEFPALQSMLPALVPPAILPRAMAASGSAGQAAMIMGPAVGGFLYVAGPGTVYVVCGLLYLASAWLMARLRYEQAPPRREPATLKTLFAGVHFIRRRPDVLGVISLDLFAVLLGGATALLPIFAKDILHTGAWGLGLLRAAPAMGALLMSLWLTRHHMERRVGSIMFASVAGFGLATLAFALSTTLWLSLAALFALGAFDMVSMVIRGALVQLDTPDDMRGRVSAVNAIFINTSNQLGEFESGLLAAWVGAVNATLVGGIGTLIVVALWMAMFPTLRRRQRLHAEPGELSQPATDTL</sequence>
<feature type="domain" description="Major facilitator superfamily (MFS) profile" evidence="8">
    <location>
        <begin position="18"/>
        <end position="402"/>
    </location>
</feature>
<feature type="transmembrane region" description="Helical" evidence="7">
    <location>
        <begin position="51"/>
        <end position="72"/>
    </location>
</feature>
<evidence type="ECO:0000256" key="1">
    <source>
        <dbReference type="ARBA" id="ARBA00004651"/>
    </source>
</evidence>
<dbReference type="RefSeq" id="WP_131412395.1">
    <property type="nucleotide sequence ID" value="NZ_SJTG01000005.1"/>
</dbReference>
<evidence type="ECO:0000256" key="3">
    <source>
        <dbReference type="ARBA" id="ARBA00022475"/>
    </source>
</evidence>
<evidence type="ECO:0000256" key="7">
    <source>
        <dbReference type="SAM" id="Phobius"/>
    </source>
</evidence>
<organism evidence="9 10">
    <name type="scientific">Dyella soli</name>
    <dbReference type="NCBI Taxonomy" id="522319"/>
    <lineage>
        <taxon>Bacteria</taxon>
        <taxon>Pseudomonadati</taxon>
        <taxon>Pseudomonadota</taxon>
        <taxon>Gammaproteobacteria</taxon>
        <taxon>Lysobacterales</taxon>
        <taxon>Rhodanobacteraceae</taxon>
        <taxon>Dyella</taxon>
    </lineage>
</organism>
<feature type="transmembrane region" description="Helical" evidence="7">
    <location>
        <begin position="168"/>
        <end position="193"/>
    </location>
</feature>
<comment type="subcellular location">
    <subcellularLocation>
        <location evidence="1">Cell membrane</location>
        <topology evidence="1">Multi-pass membrane protein</topology>
    </subcellularLocation>
</comment>
<dbReference type="Proteomes" id="UP000291822">
    <property type="component" value="Unassembled WGS sequence"/>
</dbReference>
<evidence type="ECO:0000256" key="4">
    <source>
        <dbReference type="ARBA" id="ARBA00022692"/>
    </source>
</evidence>
<feature type="transmembrane region" description="Helical" evidence="7">
    <location>
        <begin position="111"/>
        <end position="131"/>
    </location>
</feature>
<keyword evidence="3" id="KW-1003">Cell membrane</keyword>
<keyword evidence="10" id="KW-1185">Reference proteome</keyword>
<dbReference type="PROSITE" id="PS50850">
    <property type="entry name" value="MFS"/>
    <property type="match status" value="1"/>
</dbReference>
<dbReference type="PANTHER" id="PTHR23513:SF9">
    <property type="entry name" value="ENTEROBACTIN EXPORTER ENTS"/>
    <property type="match status" value="1"/>
</dbReference>
<feature type="transmembrane region" description="Helical" evidence="7">
    <location>
        <begin position="225"/>
        <end position="249"/>
    </location>
</feature>
<accession>A0A4V2NL40</accession>
<evidence type="ECO:0000256" key="6">
    <source>
        <dbReference type="ARBA" id="ARBA00023136"/>
    </source>
</evidence>
<dbReference type="GO" id="GO:0005886">
    <property type="term" value="C:plasma membrane"/>
    <property type="evidence" value="ECO:0007669"/>
    <property type="project" value="UniProtKB-SubCell"/>
</dbReference>
<dbReference type="InterPro" id="IPR036259">
    <property type="entry name" value="MFS_trans_sf"/>
</dbReference>
<evidence type="ECO:0000256" key="5">
    <source>
        <dbReference type="ARBA" id="ARBA00022989"/>
    </source>
</evidence>
<dbReference type="InterPro" id="IPR010290">
    <property type="entry name" value="TM_effector"/>
</dbReference>
<dbReference type="Gene3D" id="1.20.1250.20">
    <property type="entry name" value="MFS general substrate transporter like domains"/>
    <property type="match status" value="1"/>
</dbReference>
<dbReference type="CDD" id="cd06173">
    <property type="entry name" value="MFS_MefA_like"/>
    <property type="match status" value="1"/>
</dbReference>
<evidence type="ECO:0000313" key="9">
    <source>
        <dbReference type="EMBL" id="TCI07208.1"/>
    </source>
</evidence>
<feature type="transmembrane region" description="Helical" evidence="7">
    <location>
        <begin position="370"/>
        <end position="396"/>
    </location>
</feature>
<reference evidence="9 10" key="1">
    <citation type="submission" date="2019-02" db="EMBL/GenBank/DDBJ databases">
        <title>Dyella amyloliquefaciens sp. nov., isolated from forest soil.</title>
        <authorList>
            <person name="Gao Z.-H."/>
            <person name="Qiu L.-H."/>
        </authorList>
    </citation>
    <scope>NUCLEOTIDE SEQUENCE [LARGE SCALE GENOMIC DNA]</scope>
    <source>
        <strain evidence="9 10">KACC 12747</strain>
    </source>
</reference>
<keyword evidence="2" id="KW-0813">Transport</keyword>
<keyword evidence="5 7" id="KW-1133">Transmembrane helix</keyword>
<dbReference type="InterPro" id="IPR020846">
    <property type="entry name" value="MFS_dom"/>
</dbReference>
<evidence type="ECO:0000256" key="2">
    <source>
        <dbReference type="ARBA" id="ARBA00022448"/>
    </source>
</evidence>
<feature type="transmembrane region" description="Helical" evidence="7">
    <location>
        <begin position="84"/>
        <end position="105"/>
    </location>
</feature>
<dbReference type="Pfam" id="PF05977">
    <property type="entry name" value="MFS_3"/>
    <property type="match status" value="1"/>
</dbReference>
<feature type="transmembrane region" description="Helical" evidence="7">
    <location>
        <begin position="290"/>
        <end position="321"/>
    </location>
</feature>
<evidence type="ECO:0000313" key="10">
    <source>
        <dbReference type="Proteomes" id="UP000291822"/>
    </source>
</evidence>
<gene>
    <name evidence="9" type="ORF">EZM97_31910</name>
</gene>
<feature type="transmembrane region" description="Helical" evidence="7">
    <location>
        <begin position="23"/>
        <end position="45"/>
    </location>
</feature>
<keyword evidence="6 7" id="KW-0472">Membrane</keyword>
<name>A0A4V2NL40_9GAMM</name>
<dbReference type="AlphaFoldDB" id="A0A4V2NL40"/>
<dbReference type="PANTHER" id="PTHR23513">
    <property type="entry name" value="INTEGRAL MEMBRANE EFFLUX PROTEIN-RELATED"/>
    <property type="match status" value="1"/>
</dbReference>
<evidence type="ECO:0000259" key="8">
    <source>
        <dbReference type="PROSITE" id="PS50850"/>
    </source>
</evidence>
<dbReference type="SUPFAM" id="SSF103473">
    <property type="entry name" value="MFS general substrate transporter"/>
    <property type="match status" value="1"/>
</dbReference>
<feature type="transmembrane region" description="Helical" evidence="7">
    <location>
        <begin position="255"/>
        <end position="278"/>
    </location>
</feature>
<keyword evidence="4 7" id="KW-0812">Transmembrane</keyword>